<dbReference type="AlphaFoldDB" id="A0A1V9YTF8"/>
<dbReference type="STRING" id="74557.A0A1V9YTF8"/>
<keyword evidence="2" id="KW-0808">Transferase</keyword>
<keyword evidence="10" id="KW-1185">Reference proteome</keyword>
<dbReference type="InterPro" id="IPR001245">
    <property type="entry name" value="Ser-Thr/Tyr_kinase_cat_dom"/>
</dbReference>
<feature type="transmembrane region" description="Helical" evidence="7">
    <location>
        <begin position="168"/>
        <end position="201"/>
    </location>
</feature>
<dbReference type="PANTHER" id="PTHR44329:SF288">
    <property type="entry name" value="MITOGEN-ACTIVATED PROTEIN KINASE KINASE KINASE 20"/>
    <property type="match status" value="1"/>
</dbReference>
<protein>
    <submittedName>
        <fullName evidence="9">Kinase</fullName>
    </submittedName>
</protein>
<keyword evidence="5 6" id="KW-0067">ATP-binding</keyword>
<feature type="transmembrane region" description="Helical" evidence="7">
    <location>
        <begin position="323"/>
        <end position="346"/>
    </location>
</feature>
<evidence type="ECO:0000313" key="9">
    <source>
        <dbReference type="EMBL" id="OQR88863.1"/>
    </source>
</evidence>
<organism evidence="9 10">
    <name type="scientific">Thraustotheca clavata</name>
    <dbReference type="NCBI Taxonomy" id="74557"/>
    <lineage>
        <taxon>Eukaryota</taxon>
        <taxon>Sar</taxon>
        <taxon>Stramenopiles</taxon>
        <taxon>Oomycota</taxon>
        <taxon>Saprolegniomycetes</taxon>
        <taxon>Saprolegniales</taxon>
        <taxon>Achlyaceae</taxon>
        <taxon>Thraustotheca</taxon>
    </lineage>
</organism>
<dbReference type="SMART" id="SM00220">
    <property type="entry name" value="S_TKc"/>
    <property type="match status" value="1"/>
</dbReference>
<evidence type="ECO:0000259" key="8">
    <source>
        <dbReference type="PROSITE" id="PS50011"/>
    </source>
</evidence>
<feature type="transmembrane region" description="Helical" evidence="7">
    <location>
        <begin position="126"/>
        <end position="147"/>
    </location>
</feature>
<keyword evidence="7" id="KW-0812">Transmembrane</keyword>
<dbReference type="InterPro" id="IPR011009">
    <property type="entry name" value="Kinase-like_dom_sf"/>
</dbReference>
<keyword evidence="3 6" id="KW-0547">Nucleotide-binding</keyword>
<dbReference type="OrthoDB" id="4062651at2759"/>
<feature type="binding site" evidence="6">
    <location>
        <position position="443"/>
    </location>
    <ligand>
        <name>ATP</name>
        <dbReference type="ChEBI" id="CHEBI:30616"/>
    </ligand>
</feature>
<feature type="transmembrane region" description="Helical" evidence="7">
    <location>
        <begin position="265"/>
        <end position="284"/>
    </location>
</feature>
<name>A0A1V9YTF8_9STRA</name>
<accession>A0A1V9YTF8</accession>
<keyword evidence="1" id="KW-0723">Serine/threonine-protein kinase</keyword>
<dbReference type="SUPFAM" id="SSF56112">
    <property type="entry name" value="Protein kinase-like (PK-like)"/>
    <property type="match status" value="1"/>
</dbReference>
<dbReference type="InterPro" id="IPR008271">
    <property type="entry name" value="Ser/Thr_kinase_AS"/>
</dbReference>
<proteinExistence type="predicted"/>
<reference evidence="9 10" key="1">
    <citation type="journal article" date="2014" name="Genome Biol. Evol.">
        <title>The secreted proteins of Achlya hypogyna and Thraustotheca clavata identify the ancestral oomycete secretome and reveal gene acquisitions by horizontal gene transfer.</title>
        <authorList>
            <person name="Misner I."/>
            <person name="Blouin N."/>
            <person name="Leonard G."/>
            <person name="Richards T.A."/>
            <person name="Lane C.E."/>
        </authorList>
    </citation>
    <scope>NUCLEOTIDE SEQUENCE [LARGE SCALE GENOMIC DNA]</scope>
    <source>
        <strain evidence="9 10">ATCC 34112</strain>
    </source>
</reference>
<evidence type="ECO:0000313" key="10">
    <source>
        <dbReference type="Proteomes" id="UP000243217"/>
    </source>
</evidence>
<feature type="transmembrane region" description="Helical" evidence="7">
    <location>
        <begin position="296"/>
        <end position="317"/>
    </location>
</feature>
<dbReference type="PANTHER" id="PTHR44329">
    <property type="entry name" value="SERINE/THREONINE-PROTEIN KINASE TNNI3K-RELATED"/>
    <property type="match status" value="1"/>
</dbReference>
<dbReference type="GO" id="GO:0004674">
    <property type="term" value="F:protein serine/threonine kinase activity"/>
    <property type="evidence" value="ECO:0007669"/>
    <property type="project" value="UniProtKB-KW"/>
</dbReference>
<dbReference type="InterPro" id="IPR051681">
    <property type="entry name" value="Ser/Thr_Kinases-Pseudokinases"/>
</dbReference>
<dbReference type="Pfam" id="PF07714">
    <property type="entry name" value="PK_Tyr_Ser-Thr"/>
    <property type="match status" value="1"/>
</dbReference>
<dbReference type="Gene3D" id="1.10.510.10">
    <property type="entry name" value="Transferase(Phosphotransferase) domain 1"/>
    <property type="match status" value="1"/>
</dbReference>
<keyword evidence="4 9" id="KW-0418">Kinase</keyword>
<dbReference type="PROSITE" id="PS50011">
    <property type="entry name" value="PROTEIN_KINASE_DOM"/>
    <property type="match status" value="1"/>
</dbReference>
<evidence type="ECO:0000256" key="4">
    <source>
        <dbReference type="ARBA" id="ARBA00022777"/>
    </source>
</evidence>
<dbReference type="Proteomes" id="UP000243217">
    <property type="component" value="Unassembled WGS sequence"/>
</dbReference>
<sequence length="589" mass="66100">MMNQSPSMGIDMESPCTEYDKLEDMHVHSLSEIVAHEQSMTTHLIDDIPVEKNGRWLPCQRLALDWDSNVLTMTLGAIVCLIIVAFTIPVLMDATRFMFEAQLSCIAPSPDINLARANPMLYLDHVSIILIIGNVVIIFAVSSYLGVQCSTSRTKIIANPNNTNLTRVFVLPSYALVLYTFAALALCFLCGILLSIVTIFWHNDNFDTLYCFLFHFPTSWIRQLLPVLMIQKSIATAAIIRSILISGAMSIVLLAYLFIDKSSDAILIFFLSYHFTCVIFYAWTKYVCFARSSFDAVCLLLGLTSILYMLPPVVVLIDHRSHPNLFSFATVLGNVVDAFTILAMLLSLRADTKYWLGTDDCSIQTDDPAKLYLRLIAERGIVSSFSTRTSVYDVHYMIEQFKHNMIDFSCLNINTVVGHGTTAVVLKGEMQKTLRKQVPVAIKMFTSFFVTQEEVFRFSKETALNIGLSHPNIVRFYGLCVVPPAICLVFEYCEWGSLELVLRAQRPQGPAHEWDLGTKLKACVDACRAVAYLHSFDPPLLHRDIKTANFLLASDAMLKLSDFGESNLMRPKNDGTMTIVGSVDFMVSY</sequence>
<evidence type="ECO:0000256" key="7">
    <source>
        <dbReference type="SAM" id="Phobius"/>
    </source>
</evidence>
<feature type="domain" description="Protein kinase" evidence="8">
    <location>
        <begin position="411"/>
        <end position="589"/>
    </location>
</feature>
<feature type="transmembrane region" description="Helical" evidence="7">
    <location>
        <begin position="70"/>
        <end position="92"/>
    </location>
</feature>
<dbReference type="InterPro" id="IPR017441">
    <property type="entry name" value="Protein_kinase_ATP_BS"/>
</dbReference>
<dbReference type="PROSITE" id="PS00107">
    <property type="entry name" value="PROTEIN_KINASE_ATP"/>
    <property type="match status" value="1"/>
</dbReference>
<dbReference type="EMBL" id="JNBS01002973">
    <property type="protein sequence ID" value="OQR88863.1"/>
    <property type="molecule type" value="Genomic_DNA"/>
</dbReference>
<evidence type="ECO:0000256" key="2">
    <source>
        <dbReference type="ARBA" id="ARBA00022679"/>
    </source>
</evidence>
<feature type="transmembrane region" description="Helical" evidence="7">
    <location>
        <begin position="237"/>
        <end position="259"/>
    </location>
</feature>
<gene>
    <name evidence="9" type="ORF">THRCLA_10057</name>
</gene>
<comment type="caution">
    <text evidence="9">The sequence shown here is derived from an EMBL/GenBank/DDBJ whole genome shotgun (WGS) entry which is preliminary data.</text>
</comment>
<dbReference type="PROSITE" id="PS00108">
    <property type="entry name" value="PROTEIN_KINASE_ST"/>
    <property type="match status" value="1"/>
</dbReference>
<evidence type="ECO:0000256" key="5">
    <source>
        <dbReference type="ARBA" id="ARBA00022840"/>
    </source>
</evidence>
<evidence type="ECO:0000256" key="6">
    <source>
        <dbReference type="PROSITE-ProRule" id="PRU10141"/>
    </source>
</evidence>
<dbReference type="InterPro" id="IPR000719">
    <property type="entry name" value="Prot_kinase_dom"/>
</dbReference>
<dbReference type="GO" id="GO:0005524">
    <property type="term" value="F:ATP binding"/>
    <property type="evidence" value="ECO:0007669"/>
    <property type="project" value="UniProtKB-UniRule"/>
</dbReference>
<keyword evidence="7" id="KW-0472">Membrane</keyword>
<evidence type="ECO:0000256" key="1">
    <source>
        <dbReference type="ARBA" id="ARBA00022527"/>
    </source>
</evidence>
<evidence type="ECO:0000256" key="3">
    <source>
        <dbReference type="ARBA" id="ARBA00022741"/>
    </source>
</evidence>
<keyword evidence="7" id="KW-1133">Transmembrane helix</keyword>